<dbReference type="Pfam" id="PF01636">
    <property type="entry name" value="APH"/>
    <property type="match status" value="1"/>
</dbReference>
<sequence>MPVRHGYTNSTVGDGALVVKCYQGPGAATRLRTESRFLRRLKGRLPVPAVHQITATSLTIRFVDGVHGEDLLDDGRAAEVLAGCGRTLTRIHRLGIVHGDFGPQNLLFDPETFETAAILDWEWAHQGVPLEDLAWCEWIVRTHHPAHVPSLASFFDAYDGPVPPWERRHAAMLARCRDLLDFAARREPGGEGEKLWRHHLETTAAWTAR</sequence>
<organism evidence="2 3">
    <name type="scientific">Nonomuraea cavernae</name>
    <dbReference type="NCBI Taxonomy" id="2045107"/>
    <lineage>
        <taxon>Bacteria</taxon>
        <taxon>Bacillati</taxon>
        <taxon>Actinomycetota</taxon>
        <taxon>Actinomycetes</taxon>
        <taxon>Streptosporangiales</taxon>
        <taxon>Streptosporangiaceae</taxon>
        <taxon>Nonomuraea</taxon>
    </lineage>
</organism>
<comment type="caution">
    <text evidence="2">The sequence shown here is derived from an EMBL/GenBank/DDBJ whole genome shotgun (WGS) entry which is preliminary data.</text>
</comment>
<dbReference type="Gene3D" id="3.90.1200.10">
    <property type="match status" value="1"/>
</dbReference>
<evidence type="ECO:0000259" key="1">
    <source>
        <dbReference type="Pfam" id="PF01636"/>
    </source>
</evidence>
<dbReference type="Proteomes" id="UP000646523">
    <property type="component" value="Unassembled WGS sequence"/>
</dbReference>
<reference evidence="2" key="2">
    <citation type="submission" date="2020-09" db="EMBL/GenBank/DDBJ databases">
        <authorList>
            <person name="Sun Q."/>
            <person name="Zhou Y."/>
        </authorList>
    </citation>
    <scope>NUCLEOTIDE SEQUENCE</scope>
    <source>
        <strain evidence="2">CGMCC 4.7368</strain>
    </source>
</reference>
<name>A0A917YY81_9ACTN</name>
<dbReference type="SUPFAM" id="SSF56112">
    <property type="entry name" value="Protein kinase-like (PK-like)"/>
    <property type="match status" value="1"/>
</dbReference>
<feature type="domain" description="Aminoglycoside phosphotransferase" evidence="1">
    <location>
        <begin position="94"/>
        <end position="144"/>
    </location>
</feature>
<keyword evidence="3" id="KW-1185">Reference proteome</keyword>
<accession>A0A917YY81</accession>
<evidence type="ECO:0000313" key="3">
    <source>
        <dbReference type="Proteomes" id="UP000646523"/>
    </source>
</evidence>
<reference evidence="2" key="1">
    <citation type="journal article" date="2014" name="Int. J. Syst. Evol. Microbiol.">
        <title>Complete genome sequence of Corynebacterium casei LMG S-19264T (=DSM 44701T), isolated from a smear-ripened cheese.</title>
        <authorList>
            <consortium name="US DOE Joint Genome Institute (JGI-PGF)"/>
            <person name="Walter F."/>
            <person name="Albersmeier A."/>
            <person name="Kalinowski J."/>
            <person name="Ruckert C."/>
        </authorList>
    </citation>
    <scope>NUCLEOTIDE SEQUENCE</scope>
    <source>
        <strain evidence="2">CGMCC 4.7368</strain>
    </source>
</reference>
<protein>
    <recommendedName>
        <fullName evidence="1">Aminoglycoside phosphotransferase domain-containing protein</fullName>
    </recommendedName>
</protein>
<dbReference type="AlphaFoldDB" id="A0A917YY81"/>
<dbReference type="InterPro" id="IPR002575">
    <property type="entry name" value="Aminoglycoside_PTrfase"/>
</dbReference>
<evidence type="ECO:0000313" key="2">
    <source>
        <dbReference type="EMBL" id="GGO67754.1"/>
    </source>
</evidence>
<gene>
    <name evidence="2" type="ORF">GCM10012289_24950</name>
</gene>
<dbReference type="InterPro" id="IPR011009">
    <property type="entry name" value="Kinase-like_dom_sf"/>
</dbReference>
<dbReference type="EMBL" id="BMNH01000005">
    <property type="protein sequence ID" value="GGO67754.1"/>
    <property type="molecule type" value="Genomic_DNA"/>
</dbReference>
<proteinExistence type="predicted"/>